<feature type="domain" description="Terpene synthase metal-binding" evidence="4">
    <location>
        <begin position="58"/>
        <end position="156"/>
    </location>
</feature>
<evidence type="ECO:0000256" key="3">
    <source>
        <dbReference type="ARBA" id="ARBA00022842"/>
    </source>
</evidence>
<name>A0A6A6K2J0_HEVBR</name>
<dbReference type="Pfam" id="PF03936">
    <property type="entry name" value="Terpene_synth_C"/>
    <property type="match status" value="1"/>
</dbReference>
<protein>
    <recommendedName>
        <fullName evidence="4">Terpene synthase metal-binding domain-containing protein</fullName>
    </recommendedName>
</protein>
<dbReference type="GO" id="GO:0016114">
    <property type="term" value="P:terpenoid biosynthetic process"/>
    <property type="evidence" value="ECO:0007669"/>
    <property type="project" value="InterPro"/>
</dbReference>
<evidence type="ECO:0000259" key="4">
    <source>
        <dbReference type="Pfam" id="PF03936"/>
    </source>
</evidence>
<dbReference type="GO" id="GO:0000287">
    <property type="term" value="F:magnesium ion binding"/>
    <property type="evidence" value="ECO:0007669"/>
    <property type="project" value="InterPro"/>
</dbReference>
<keyword evidence="3" id="KW-0460">Magnesium</keyword>
<proteinExistence type="predicted"/>
<dbReference type="Proteomes" id="UP000467840">
    <property type="component" value="Unassembled WGS sequence"/>
</dbReference>
<keyword evidence="6" id="KW-1185">Reference proteome</keyword>
<comment type="caution">
    <text evidence="5">The sequence shown here is derived from an EMBL/GenBank/DDBJ whole genome shotgun (WGS) entry which is preliminary data.</text>
</comment>
<dbReference type="EMBL" id="JAAGAX010000028">
    <property type="protein sequence ID" value="KAF2283041.1"/>
    <property type="molecule type" value="Genomic_DNA"/>
</dbReference>
<gene>
    <name evidence="5" type="ORF">GH714_043187</name>
</gene>
<dbReference type="InterPro" id="IPR050148">
    <property type="entry name" value="Terpene_synthase-like"/>
</dbReference>
<dbReference type="PANTHER" id="PTHR31225:SF252">
    <property type="entry name" value="TERPENE SYNTHASE 12-RELATED"/>
    <property type="match status" value="1"/>
</dbReference>
<evidence type="ECO:0000313" key="5">
    <source>
        <dbReference type="EMBL" id="KAF2283041.1"/>
    </source>
</evidence>
<dbReference type="InterPro" id="IPR008949">
    <property type="entry name" value="Isoprenoid_synthase_dom_sf"/>
</dbReference>
<dbReference type="Gene3D" id="1.10.600.10">
    <property type="entry name" value="Farnesyl Diphosphate Synthase"/>
    <property type="match status" value="2"/>
</dbReference>
<organism evidence="5 6">
    <name type="scientific">Hevea brasiliensis</name>
    <name type="common">Para rubber tree</name>
    <name type="synonym">Siphonia brasiliensis</name>
    <dbReference type="NCBI Taxonomy" id="3981"/>
    <lineage>
        <taxon>Eukaryota</taxon>
        <taxon>Viridiplantae</taxon>
        <taxon>Streptophyta</taxon>
        <taxon>Embryophyta</taxon>
        <taxon>Tracheophyta</taxon>
        <taxon>Spermatophyta</taxon>
        <taxon>Magnoliopsida</taxon>
        <taxon>eudicotyledons</taxon>
        <taxon>Gunneridae</taxon>
        <taxon>Pentapetalae</taxon>
        <taxon>rosids</taxon>
        <taxon>fabids</taxon>
        <taxon>Malpighiales</taxon>
        <taxon>Euphorbiaceae</taxon>
        <taxon>Crotonoideae</taxon>
        <taxon>Micrandreae</taxon>
        <taxon>Hevea</taxon>
    </lineage>
</organism>
<dbReference type="GO" id="GO:0010333">
    <property type="term" value="F:terpene synthase activity"/>
    <property type="evidence" value="ECO:0007669"/>
    <property type="project" value="InterPro"/>
</dbReference>
<dbReference type="InterPro" id="IPR005630">
    <property type="entry name" value="Terpene_synthase_metal-bd"/>
</dbReference>
<dbReference type="AlphaFoldDB" id="A0A6A6K2J0"/>
<evidence type="ECO:0000313" key="6">
    <source>
        <dbReference type="Proteomes" id="UP000467840"/>
    </source>
</evidence>
<comment type="cofactor">
    <cofactor evidence="1">
        <name>Mg(2+)</name>
        <dbReference type="ChEBI" id="CHEBI:18420"/>
    </cofactor>
</comment>
<dbReference type="PANTHER" id="PTHR31225">
    <property type="entry name" value="OS04G0344100 PROTEIN-RELATED"/>
    <property type="match status" value="1"/>
</dbReference>
<dbReference type="SUPFAM" id="SSF48576">
    <property type="entry name" value="Terpenoid synthases"/>
    <property type="match status" value="1"/>
</dbReference>
<sequence length="159" mass="18614">MLLYKDNARKLEEETRGVLCNEREDFLTILELIDHIQRWDVNAVKDLPEHMKFCFLALHNIWAYLCKAFLQEAKWSHKKSIPSFDEYIENGWRSVSGAVTLMHAYFMLDQDITKEALNSLVNNHELLKWPSIIPRLRNDLGTSSDELARGETANFVLYV</sequence>
<evidence type="ECO:0000256" key="2">
    <source>
        <dbReference type="ARBA" id="ARBA00022723"/>
    </source>
</evidence>
<reference evidence="5 6" key="1">
    <citation type="journal article" date="2020" name="Mol. Plant">
        <title>The Chromosome-Based Rubber Tree Genome Provides New Insights into Spurge Genome Evolution and Rubber Biosynthesis.</title>
        <authorList>
            <person name="Liu J."/>
            <person name="Shi C."/>
            <person name="Shi C.C."/>
            <person name="Li W."/>
            <person name="Zhang Q.J."/>
            <person name="Zhang Y."/>
            <person name="Li K."/>
            <person name="Lu H.F."/>
            <person name="Shi C."/>
            <person name="Zhu S.T."/>
            <person name="Xiao Z.Y."/>
            <person name="Nan H."/>
            <person name="Yue Y."/>
            <person name="Zhu X.G."/>
            <person name="Wu Y."/>
            <person name="Hong X.N."/>
            <person name="Fan G.Y."/>
            <person name="Tong Y."/>
            <person name="Zhang D."/>
            <person name="Mao C.L."/>
            <person name="Liu Y.L."/>
            <person name="Hao S.J."/>
            <person name="Liu W.Q."/>
            <person name="Lv M.Q."/>
            <person name="Zhang H.B."/>
            <person name="Liu Y."/>
            <person name="Hu-Tang G.R."/>
            <person name="Wang J.P."/>
            <person name="Wang J.H."/>
            <person name="Sun Y.H."/>
            <person name="Ni S.B."/>
            <person name="Chen W.B."/>
            <person name="Zhang X.C."/>
            <person name="Jiao Y.N."/>
            <person name="Eichler E.E."/>
            <person name="Li G.H."/>
            <person name="Liu X."/>
            <person name="Gao L.Z."/>
        </authorList>
    </citation>
    <scope>NUCLEOTIDE SEQUENCE [LARGE SCALE GENOMIC DNA]</scope>
    <source>
        <strain evidence="6">cv. GT1</strain>
        <tissue evidence="5">Leaf</tissue>
    </source>
</reference>
<accession>A0A6A6K2J0</accession>
<keyword evidence="2" id="KW-0479">Metal-binding</keyword>
<evidence type="ECO:0000256" key="1">
    <source>
        <dbReference type="ARBA" id="ARBA00001946"/>
    </source>
</evidence>